<feature type="non-terminal residue" evidence="10">
    <location>
        <position position="242"/>
    </location>
</feature>
<dbReference type="PANTHER" id="PTHR30591:SF1">
    <property type="entry name" value="RECBCD ENZYME SUBUNIT RECC"/>
    <property type="match status" value="1"/>
</dbReference>
<dbReference type="Gene3D" id="3.40.50.10930">
    <property type="match status" value="1"/>
</dbReference>
<dbReference type="InterPro" id="IPR027417">
    <property type="entry name" value="P-loop_NTPase"/>
</dbReference>
<organism evidence="10 11">
    <name type="scientific">Marinobacter halodurans</name>
    <dbReference type="NCBI Taxonomy" id="2528979"/>
    <lineage>
        <taxon>Bacteria</taxon>
        <taxon>Pseudomonadati</taxon>
        <taxon>Pseudomonadota</taxon>
        <taxon>Gammaproteobacteria</taxon>
        <taxon>Pseudomonadales</taxon>
        <taxon>Marinobacteraceae</taxon>
        <taxon>Marinobacter</taxon>
    </lineage>
</organism>
<evidence type="ECO:0000256" key="7">
    <source>
        <dbReference type="ARBA" id="ARBA00022840"/>
    </source>
</evidence>
<evidence type="ECO:0000256" key="5">
    <source>
        <dbReference type="ARBA" id="ARBA00022806"/>
    </source>
</evidence>
<keyword evidence="5" id="KW-0347">Helicase</keyword>
<comment type="caution">
    <text evidence="10">The sequence shown here is derived from an EMBL/GenBank/DDBJ whole genome shotgun (WGS) entry which is preliminary data.</text>
</comment>
<keyword evidence="8" id="KW-0238">DNA-binding</keyword>
<keyword evidence="4" id="KW-0378">Hydrolase</keyword>
<evidence type="ECO:0000256" key="6">
    <source>
        <dbReference type="ARBA" id="ARBA00022839"/>
    </source>
</evidence>
<dbReference type="PANTHER" id="PTHR30591">
    <property type="entry name" value="RECBCD ENZYME SUBUNIT RECC"/>
    <property type="match status" value="1"/>
</dbReference>
<protein>
    <submittedName>
        <fullName evidence="10">Exodeoxyribonuclease V subunit gamma</fullName>
    </submittedName>
</protein>
<feature type="non-terminal residue" evidence="10">
    <location>
        <position position="1"/>
    </location>
</feature>
<keyword evidence="1" id="KW-0540">Nuclease</keyword>
<accession>A0ABY1ZGV6</accession>
<dbReference type="SUPFAM" id="SSF52540">
    <property type="entry name" value="P-loop containing nucleoside triphosphate hydrolases"/>
    <property type="match status" value="1"/>
</dbReference>
<name>A0ABY1ZGV6_9GAMM</name>
<evidence type="ECO:0000256" key="9">
    <source>
        <dbReference type="ARBA" id="ARBA00023204"/>
    </source>
</evidence>
<dbReference type="EMBL" id="SJDL01000172">
    <property type="protein sequence ID" value="TBW43631.1"/>
    <property type="molecule type" value="Genomic_DNA"/>
</dbReference>
<dbReference type="RefSeq" id="WP_165495877.1">
    <property type="nucleotide sequence ID" value="NZ_SJDL01000172.1"/>
</dbReference>
<dbReference type="Proteomes" id="UP000313645">
    <property type="component" value="Unassembled WGS sequence"/>
</dbReference>
<reference evidence="10 11" key="1">
    <citation type="submission" date="2019-02" db="EMBL/GenBank/DDBJ databases">
        <title>Marinobacter halodurans sp. nov., a marine bacterium isolated from sea tidal flat.</title>
        <authorList>
            <person name="Yoo Y."/>
            <person name="Lee D.W."/>
            <person name="Kim B.S."/>
            <person name="Kim J.-J."/>
        </authorList>
    </citation>
    <scope>NUCLEOTIDE SEQUENCE [LARGE SCALE GENOMIC DNA]</scope>
    <source>
        <strain evidence="10 11">YJ-S3-2</strain>
    </source>
</reference>
<evidence type="ECO:0000256" key="4">
    <source>
        <dbReference type="ARBA" id="ARBA00022801"/>
    </source>
</evidence>
<keyword evidence="3" id="KW-0227">DNA damage</keyword>
<evidence type="ECO:0000313" key="11">
    <source>
        <dbReference type="Proteomes" id="UP000313645"/>
    </source>
</evidence>
<evidence type="ECO:0000256" key="1">
    <source>
        <dbReference type="ARBA" id="ARBA00022722"/>
    </source>
</evidence>
<evidence type="ECO:0000256" key="8">
    <source>
        <dbReference type="ARBA" id="ARBA00023125"/>
    </source>
</evidence>
<evidence type="ECO:0000256" key="2">
    <source>
        <dbReference type="ARBA" id="ARBA00022741"/>
    </source>
</evidence>
<proteinExistence type="predicted"/>
<keyword evidence="6" id="KW-0269">Exonuclease</keyword>
<evidence type="ECO:0000256" key="3">
    <source>
        <dbReference type="ARBA" id="ARBA00022763"/>
    </source>
</evidence>
<dbReference type="Pfam" id="PF04257">
    <property type="entry name" value="Exonuc_V_gamma"/>
    <property type="match status" value="1"/>
</dbReference>
<keyword evidence="2" id="KW-0547">Nucleotide-binding</keyword>
<gene>
    <name evidence="10" type="ORF">EZI54_23985</name>
</gene>
<keyword evidence="7" id="KW-0067">ATP-binding</keyword>
<evidence type="ECO:0000313" key="10">
    <source>
        <dbReference type="EMBL" id="TBW43631.1"/>
    </source>
</evidence>
<keyword evidence="9" id="KW-0234">DNA repair</keyword>
<keyword evidence="11" id="KW-1185">Reference proteome</keyword>
<sequence>FLSGGQEARRRYQLAERVADLFDQYQVYRADWLESWADGQDVLHVRGSEERAVPAEQLWQPALWRALIADIEGSVANTSRAEVHTRFLEAAAKLDGNSRPAHLPRRVVVFGLSSLPQQTLDVLSALGRCCQVILCVHNPCQYHWADIIEDKDLLRAERQRRARKPGMPVQLDDHNLHLHANPLLAAWGKQGRDYIRLLDHYDVPESYAHWLDRVDLFRESDGRSLLQDLQNDILNLNPVHES</sequence>